<dbReference type="GO" id="GO:0017178">
    <property type="term" value="F:diphthine-ammonia ligase activity"/>
    <property type="evidence" value="ECO:0007669"/>
    <property type="project" value="UniProtKB-EC"/>
</dbReference>
<evidence type="ECO:0000256" key="6">
    <source>
        <dbReference type="SAM" id="MobiDB-lite"/>
    </source>
</evidence>
<evidence type="ECO:0000313" key="9">
    <source>
        <dbReference type="Proteomes" id="UP000009097"/>
    </source>
</evidence>
<dbReference type="Proteomes" id="UP000009097">
    <property type="component" value="Unassembled WGS sequence"/>
</dbReference>
<dbReference type="PANTHER" id="PTHR12196:SF2">
    <property type="entry name" value="DIPHTHINE--AMMONIA LIGASE"/>
    <property type="match status" value="1"/>
</dbReference>
<dbReference type="GO" id="GO:0017183">
    <property type="term" value="P:protein histidyl modification to diphthamide"/>
    <property type="evidence" value="ECO:0007669"/>
    <property type="project" value="TreeGrafter"/>
</dbReference>
<protein>
    <recommendedName>
        <fullName evidence="2">Diphthine--ammonia ligase</fullName>
        <ecNumber evidence="1">6.3.1.14</ecNumber>
    </recommendedName>
    <alternativeName>
        <fullName evidence="3">Diphthamide synthase</fullName>
    </alternativeName>
    <alternativeName>
        <fullName evidence="4">Diphthamide synthetase</fullName>
    </alternativeName>
</protein>
<organism evidence="8 9">
    <name type="scientific">Fusarium oxysporum f. sp. lycopersici (strain 4287 / CBS 123668 / FGSC 9935 / NRRL 34936)</name>
    <name type="common">Fusarium vascular wilt of tomato</name>
    <dbReference type="NCBI Taxonomy" id="426428"/>
    <lineage>
        <taxon>Eukaryota</taxon>
        <taxon>Fungi</taxon>
        <taxon>Dikarya</taxon>
        <taxon>Ascomycota</taxon>
        <taxon>Pezizomycotina</taxon>
        <taxon>Sordariomycetes</taxon>
        <taxon>Hypocreomycetidae</taxon>
        <taxon>Hypocreales</taxon>
        <taxon>Nectriaceae</taxon>
        <taxon>Fusarium</taxon>
        <taxon>Fusarium oxysporum species complex</taxon>
    </lineage>
</organism>
<dbReference type="CDD" id="cd06156">
    <property type="entry name" value="eu_AANH_C_2"/>
    <property type="match status" value="1"/>
</dbReference>
<sequence>MVGSPGAHRETSLKHLLPNELAWRYQHLLLHHTPHPNSPPNSATLHHIKCPLLIKKLSFRSHFPASSCLPDWVQLPYSSAWSTATVLSAMSSEKLNVIALISGGKDSFFSLIHCLEHGHQIVALANLFPAPAPDSSSAISGGQSPFRQEDATKAEPETNLQTPSDLSSPVGFQRIDPGTWTPQPPDPATGDHDSLRQGQGSGESSDTDLNSFMYQTVGHEVLPLYADATGLPLYRLPITGCAVRHERDYDATANAQDKVQESDETESMLPLLQSIIARHPEANAVCAGAILSTYQRTRVESIALRLGLVPLAYLWQYPVLPPPSAAISADTQLLIDMANVGLEARIIKVASAGLDENHLWERVSSETGSSRVKNALRKFGSAQGAAALGEGGEFETLVLDGPSSVFKKRIVVPEQGRRIVREGGGCSWLMLGGARLEDKHDAAAKPAVRIPNLLDPHFKTVFGDLPQPLNELKAAKASAILRRLTSLSQDAGTFTADSEVLRWSVLPDLGLGEMPIQDETIQVVEKIRDLASGAGVRLSQVTSTIVVLRRMSDFPKVNGEYGKIFTRPNPPSRVTISCGDLLPAGVNIAISLAAPTPKAIRDRNGLHVQSRSYWAPANIGPYSQAIDVPVTAQDQPTGLRCISIAGQIPLIPATMLLPSTSEKSHELQIVLSLQHLWRVGQEMKIQWWTSSVAYFPRANSSEIQRSAQLAGYAWKQAHGSPDEEGDGDNGPDLWDLKYNPAYMSLGNDDKTTRKTLPDWEALTLRQQNEPETCIPPMFAAEVEELPRQAAVEWHAHNGLSKIEEASFLMCCLPELTLPGWKTWHSVVTTASATVIYSTAAYSHADRPHSASLDSLKIDMCKIMQESLHQLHPHGPETVQSKLTLVYADAAQIVSIWNNLGDKCDVALIPCRSIWSSDGQSVAIVGLFETIFIRES</sequence>
<dbReference type="GeneID" id="28944182"/>
<reference evidence="8" key="1">
    <citation type="submission" date="2007-04" db="EMBL/GenBank/DDBJ databases">
        <authorList>
            <consortium name="The Broad Institute Genome Sequencing Platform"/>
            <person name="Birren B."/>
            <person name="Lander E."/>
            <person name="Galagan J."/>
            <person name="Nusbaum C."/>
            <person name="Devon K."/>
            <person name="Ma L.-J."/>
            <person name="Jaffe D."/>
            <person name="Butler J."/>
            <person name="Alvarez P."/>
            <person name="Gnerre S."/>
            <person name="Grabherr M."/>
            <person name="Kleber M."/>
            <person name="Mauceli E."/>
            <person name="Brockman W."/>
            <person name="MacCallum I.A."/>
            <person name="Young S."/>
            <person name="LaButti K."/>
            <person name="DeCaprio D."/>
            <person name="Crawford M."/>
            <person name="Koehrsen M."/>
            <person name="Engels R."/>
            <person name="Montgomery P."/>
            <person name="Pearson M."/>
            <person name="Howarth C."/>
            <person name="Larson L."/>
            <person name="White J."/>
            <person name="O'Leary S."/>
            <person name="Kodira C."/>
            <person name="Zeng Q."/>
            <person name="Yandava C."/>
            <person name="Alvarado L."/>
            <person name="Kistler C."/>
            <person name="Shim W.-B."/>
            <person name="Kang S."/>
            <person name="Woloshuk C."/>
        </authorList>
    </citation>
    <scope>NUCLEOTIDE SEQUENCE</scope>
    <source>
        <strain evidence="8">4287</strain>
    </source>
</reference>
<feature type="compositionally biased region" description="Basic and acidic residues" evidence="6">
    <location>
        <begin position="147"/>
        <end position="156"/>
    </location>
</feature>
<evidence type="ECO:0000256" key="4">
    <source>
        <dbReference type="ARBA" id="ARBA00031552"/>
    </source>
</evidence>
<dbReference type="VEuPathDB" id="FungiDB:FOXG_01956"/>
<evidence type="ECO:0000256" key="1">
    <source>
        <dbReference type="ARBA" id="ARBA00012089"/>
    </source>
</evidence>
<name>A0A0J9UE02_FUSO4</name>
<dbReference type="InterPro" id="IPR014729">
    <property type="entry name" value="Rossmann-like_a/b/a_fold"/>
</dbReference>
<feature type="domain" description="Diphthamide synthase" evidence="7">
    <location>
        <begin position="210"/>
        <end position="414"/>
    </location>
</feature>
<dbReference type="CDD" id="cd01994">
    <property type="entry name" value="AANH_PF0828-like"/>
    <property type="match status" value="1"/>
</dbReference>
<dbReference type="Gene3D" id="3.40.50.620">
    <property type="entry name" value="HUPs"/>
    <property type="match status" value="1"/>
</dbReference>
<dbReference type="Gene3D" id="3.90.1490.10">
    <property type="entry name" value="putative n-type atp pyrophosphatase, domain 2"/>
    <property type="match status" value="1"/>
</dbReference>
<dbReference type="InterPro" id="IPR035959">
    <property type="entry name" value="RutC-like_sf"/>
</dbReference>
<evidence type="ECO:0000259" key="7">
    <source>
        <dbReference type="Pfam" id="PF01902"/>
    </source>
</evidence>
<dbReference type="EC" id="6.3.1.14" evidence="1"/>
<reference evidence="8" key="2">
    <citation type="journal article" date="2010" name="Nature">
        <title>Comparative genomics reveals mobile pathogenicity chromosomes in Fusarium.</title>
        <authorList>
            <person name="Ma L.J."/>
            <person name="van der Does H.C."/>
            <person name="Borkovich K.A."/>
            <person name="Coleman J.J."/>
            <person name="Daboussi M.J."/>
            <person name="Di Pietro A."/>
            <person name="Dufresne M."/>
            <person name="Freitag M."/>
            <person name="Grabherr M."/>
            <person name="Henrissat B."/>
            <person name="Houterman P.M."/>
            <person name="Kang S."/>
            <person name="Shim W.B."/>
            <person name="Woloshuk C."/>
            <person name="Xie X."/>
            <person name="Xu J.R."/>
            <person name="Antoniw J."/>
            <person name="Baker S.E."/>
            <person name="Bluhm B.H."/>
            <person name="Breakspear A."/>
            <person name="Brown D.W."/>
            <person name="Butchko R.A."/>
            <person name="Chapman S."/>
            <person name="Coulson R."/>
            <person name="Coutinho P.M."/>
            <person name="Danchin E.G."/>
            <person name="Diener A."/>
            <person name="Gale L.R."/>
            <person name="Gardiner D.M."/>
            <person name="Goff S."/>
            <person name="Hammond-Kosack K.E."/>
            <person name="Hilburn K."/>
            <person name="Hua-Van A."/>
            <person name="Jonkers W."/>
            <person name="Kazan K."/>
            <person name="Kodira C.D."/>
            <person name="Koehrsen M."/>
            <person name="Kumar L."/>
            <person name="Lee Y.H."/>
            <person name="Li L."/>
            <person name="Manners J.M."/>
            <person name="Miranda-Saavedra D."/>
            <person name="Mukherjee M."/>
            <person name="Park G."/>
            <person name="Park J."/>
            <person name="Park S.Y."/>
            <person name="Proctor R.H."/>
            <person name="Regev A."/>
            <person name="Ruiz-Roldan M.C."/>
            <person name="Sain D."/>
            <person name="Sakthikumar S."/>
            <person name="Sykes S."/>
            <person name="Schwartz D.C."/>
            <person name="Turgeon B.G."/>
            <person name="Wapinski I."/>
            <person name="Yoder O."/>
            <person name="Young S."/>
            <person name="Zeng Q."/>
            <person name="Zhou S."/>
            <person name="Galagan J."/>
            <person name="Cuomo C.A."/>
            <person name="Kistler H.C."/>
            <person name="Rep M."/>
        </authorList>
    </citation>
    <scope>NUCLEOTIDE SEQUENCE [LARGE SCALE GENOMIC DNA]</scope>
    <source>
        <strain evidence="8">4287</strain>
    </source>
</reference>
<proteinExistence type="predicted"/>
<dbReference type="InterPro" id="IPR030662">
    <property type="entry name" value="DPH6/MJ0570"/>
</dbReference>
<dbReference type="PANTHER" id="PTHR12196">
    <property type="entry name" value="DOMAIN OF UNKNOWN FUNCTION 71 DUF71 -CONTAINING PROTEIN"/>
    <property type="match status" value="1"/>
</dbReference>
<dbReference type="OrthoDB" id="686384at2759"/>
<dbReference type="Pfam" id="PF01902">
    <property type="entry name" value="Diphthami_syn_2"/>
    <property type="match status" value="1"/>
</dbReference>
<evidence type="ECO:0000313" key="8">
    <source>
        <dbReference type="EMBL" id="KNA97082.1"/>
    </source>
</evidence>
<feature type="compositionally biased region" description="Polar residues" evidence="6">
    <location>
        <begin position="196"/>
        <end position="209"/>
    </location>
</feature>
<feature type="compositionally biased region" description="Polar residues" evidence="6">
    <location>
        <begin position="158"/>
        <end position="167"/>
    </location>
</feature>
<dbReference type="InterPro" id="IPR002761">
    <property type="entry name" value="Diphthami_syn_dom"/>
</dbReference>
<dbReference type="SUPFAM" id="SSF55298">
    <property type="entry name" value="YjgF-like"/>
    <property type="match status" value="2"/>
</dbReference>
<evidence type="ECO:0000256" key="2">
    <source>
        <dbReference type="ARBA" id="ARBA00018426"/>
    </source>
</evidence>
<dbReference type="SUPFAM" id="SSF52402">
    <property type="entry name" value="Adenine nucleotide alpha hydrolases-like"/>
    <property type="match status" value="1"/>
</dbReference>
<dbReference type="Gene3D" id="3.30.1330.40">
    <property type="entry name" value="RutC-like"/>
    <property type="match status" value="2"/>
</dbReference>
<gene>
    <name evidence="8" type="ORF">FOXG_01956</name>
</gene>
<feature type="region of interest" description="Disordered" evidence="6">
    <location>
        <begin position="134"/>
        <end position="209"/>
    </location>
</feature>
<evidence type="ECO:0000256" key="3">
    <source>
        <dbReference type="ARBA" id="ARBA00029814"/>
    </source>
</evidence>
<accession>A0A0J9UE02</accession>
<evidence type="ECO:0000256" key="5">
    <source>
        <dbReference type="ARBA" id="ARBA00048108"/>
    </source>
</evidence>
<dbReference type="EMBL" id="DS231697">
    <property type="protein sequence ID" value="KNA97082.1"/>
    <property type="molecule type" value="Genomic_DNA"/>
</dbReference>
<dbReference type="AlphaFoldDB" id="A0A0J9UE02"/>
<dbReference type="KEGG" id="fox:FOXG_01956"/>
<comment type="catalytic activity">
    <reaction evidence="5">
        <text>diphthine-[translation elongation factor 2] + NH4(+) + ATP = diphthamide-[translation elongation factor 2] + AMP + diphosphate + H(+)</text>
        <dbReference type="Rhea" id="RHEA:19753"/>
        <dbReference type="Rhea" id="RHEA-COMP:10172"/>
        <dbReference type="Rhea" id="RHEA-COMP:10174"/>
        <dbReference type="ChEBI" id="CHEBI:15378"/>
        <dbReference type="ChEBI" id="CHEBI:16692"/>
        <dbReference type="ChEBI" id="CHEBI:28938"/>
        <dbReference type="ChEBI" id="CHEBI:30616"/>
        <dbReference type="ChEBI" id="CHEBI:33019"/>
        <dbReference type="ChEBI" id="CHEBI:82696"/>
        <dbReference type="ChEBI" id="CHEBI:456215"/>
        <dbReference type="EC" id="6.3.1.14"/>
    </reaction>
</comment>
<dbReference type="RefSeq" id="XP_018235128.1">
    <property type="nucleotide sequence ID" value="XM_018379113.1"/>
</dbReference>